<dbReference type="Proteomes" id="UP000827872">
    <property type="component" value="Linkage Group LG04"/>
</dbReference>
<keyword evidence="2" id="KW-1185">Reference proteome</keyword>
<dbReference type="EMBL" id="CM037617">
    <property type="protein sequence ID" value="KAH8005412.1"/>
    <property type="molecule type" value="Genomic_DNA"/>
</dbReference>
<name>A0ACB8FJI2_9SAUR</name>
<comment type="caution">
    <text evidence="1">The sequence shown here is derived from an EMBL/GenBank/DDBJ whole genome shotgun (WGS) entry which is preliminary data.</text>
</comment>
<protein>
    <submittedName>
        <fullName evidence="1">Uncharacterized protein</fullName>
    </submittedName>
</protein>
<accession>A0ACB8FJI2</accession>
<sequence length="85" mass="8665">MGPGESAAGFGALLLPPPPQMASSGLPSPPGGGGGGCRGRYQLLLSGRALAERYRRIYTAAALSEREQAGHLGSILTCGYLVHVD</sequence>
<organism evidence="1 2">
    <name type="scientific">Sphaerodactylus townsendi</name>
    <dbReference type="NCBI Taxonomy" id="933632"/>
    <lineage>
        <taxon>Eukaryota</taxon>
        <taxon>Metazoa</taxon>
        <taxon>Chordata</taxon>
        <taxon>Craniata</taxon>
        <taxon>Vertebrata</taxon>
        <taxon>Euteleostomi</taxon>
        <taxon>Lepidosauria</taxon>
        <taxon>Squamata</taxon>
        <taxon>Bifurcata</taxon>
        <taxon>Gekkota</taxon>
        <taxon>Sphaerodactylidae</taxon>
        <taxon>Sphaerodactylus</taxon>
    </lineage>
</organism>
<evidence type="ECO:0000313" key="2">
    <source>
        <dbReference type="Proteomes" id="UP000827872"/>
    </source>
</evidence>
<gene>
    <name evidence="1" type="ORF">K3G42_027146</name>
</gene>
<reference evidence="1" key="1">
    <citation type="submission" date="2021-08" db="EMBL/GenBank/DDBJ databases">
        <title>The first chromosome-level gecko genome reveals the dynamic sex chromosomes of Neotropical dwarf geckos (Sphaerodactylidae: Sphaerodactylus).</title>
        <authorList>
            <person name="Pinto B.J."/>
            <person name="Keating S.E."/>
            <person name="Gamble T."/>
        </authorList>
    </citation>
    <scope>NUCLEOTIDE SEQUENCE</scope>
    <source>
        <strain evidence="1">TG3544</strain>
    </source>
</reference>
<proteinExistence type="predicted"/>
<evidence type="ECO:0000313" key="1">
    <source>
        <dbReference type="EMBL" id="KAH8005412.1"/>
    </source>
</evidence>